<evidence type="ECO:0000256" key="3">
    <source>
        <dbReference type="ARBA" id="ARBA00023002"/>
    </source>
</evidence>
<accession>A0AAN9Y9R0</accession>
<dbReference type="CDD" id="cd13884">
    <property type="entry name" value="CuRO_2_tcLCC_insect_like"/>
    <property type="match status" value="3"/>
</dbReference>
<evidence type="ECO:0000256" key="1">
    <source>
        <dbReference type="ARBA" id="ARBA00010609"/>
    </source>
</evidence>
<feature type="domain" description="Plastocyanin-like" evidence="5">
    <location>
        <begin position="696"/>
        <end position="852"/>
    </location>
</feature>
<evidence type="ECO:0000313" key="9">
    <source>
        <dbReference type="Proteomes" id="UP001367676"/>
    </source>
</evidence>
<dbReference type="Gene3D" id="2.60.40.420">
    <property type="entry name" value="Cupredoxins - blue copper proteins"/>
    <property type="match status" value="8"/>
</dbReference>
<feature type="domain" description="Plastocyanin-like" evidence="6">
    <location>
        <begin position="412"/>
        <end position="553"/>
    </location>
</feature>
<dbReference type="CDD" id="cd13858">
    <property type="entry name" value="CuRO_1_tcLCC2_insect_like"/>
    <property type="match status" value="1"/>
</dbReference>
<evidence type="ECO:0000313" key="8">
    <source>
        <dbReference type="EMBL" id="KAK7603469.1"/>
    </source>
</evidence>
<dbReference type="Pfam" id="PF07731">
    <property type="entry name" value="Cu-oxidase_2"/>
    <property type="match status" value="3"/>
</dbReference>
<dbReference type="InterPro" id="IPR011707">
    <property type="entry name" value="Cu-oxidase-like_N"/>
</dbReference>
<evidence type="ECO:0008006" key="10">
    <source>
        <dbReference type="Google" id="ProtNLM"/>
    </source>
</evidence>
<feature type="domain" description="Plastocyanin-like" evidence="5">
    <location>
        <begin position="146"/>
        <end position="302"/>
    </location>
</feature>
<evidence type="ECO:0000256" key="4">
    <source>
        <dbReference type="ARBA" id="ARBA00023008"/>
    </source>
</evidence>
<dbReference type="InterPro" id="IPR045087">
    <property type="entry name" value="Cu-oxidase_fam"/>
</dbReference>
<evidence type="ECO:0000259" key="5">
    <source>
        <dbReference type="Pfam" id="PF00394"/>
    </source>
</evidence>
<dbReference type="CDD" id="cd13905">
    <property type="entry name" value="CuRO_3_tcLLC2_insect_like"/>
    <property type="match status" value="2"/>
</dbReference>
<gene>
    <name evidence="8" type="ORF">V9T40_003468</name>
</gene>
<dbReference type="Proteomes" id="UP001367676">
    <property type="component" value="Unassembled WGS sequence"/>
</dbReference>
<dbReference type="Pfam" id="PF07732">
    <property type="entry name" value="Cu-oxidase_3"/>
    <property type="match status" value="2"/>
</dbReference>
<evidence type="ECO:0000259" key="6">
    <source>
        <dbReference type="Pfam" id="PF07731"/>
    </source>
</evidence>
<proteinExistence type="inferred from homology"/>
<comment type="caution">
    <text evidence="8">The sequence shown here is derived from an EMBL/GenBank/DDBJ whole genome shotgun (WGS) entry which is preliminary data.</text>
</comment>
<dbReference type="InterPro" id="IPR008972">
    <property type="entry name" value="Cupredoxin"/>
</dbReference>
<dbReference type="InterPro" id="IPR033138">
    <property type="entry name" value="Cu_oxidase_CS"/>
</dbReference>
<feature type="domain" description="Plastocyanin-like" evidence="6">
    <location>
        <begin position="974"/>
        <end position="1061"/>
    </location>
</feature>
<reference evidence="8 9" key="1">
    <citation type="submission" date="2024-03" db="EMBL/GenBank/DDBJ databases">
        <title>Adaptation during the transition from Ophiocordyceps entomopathogen to insect associate is accompanied by gene loss and intensified selection.</title>
        <authorList>
            <person name="Ward C.M."/>
            <person name="Onetto C.A."/>
            <person name="Borneman A.R."/>
        </authorList>
    </citation>
    <scope>NUCLEOTIDE SEQUENCE [LARGE SCALE GENOMIC DNA]</scope>
    <source>
        <strain evidence="8">AWRI1</strain>
        <tissue evidence="8">Single Adult Female</tissue>
    </source>
</reference>
<feature type="domain" description="Plastocyanin-like" evidence="5">
    <location>
        <begin position="1228"/>
        <end position="1382"/>
    </location>
</feature>
<dbReference type="InterPro" id="IPR011706">
    <property type="entry name" value="Cu-oxidase_C"/>
</dbReference>
<comment type="similarity">
    <text evidence="1">Belongs to the multicopper oxidase family.</text>
</comment>
<protein>
    <recommendedName>
        <fullName evidence="10">Multicopper oxidase</fullName>
    </recommendedName>
</protein>
<name>A0AAN9Y9R0_9HEMI</name>
<feature type="domain" description="Plastocyanin-like" evidence="6">
    <location>
        <begin position="1489"/>
        <end position="1634"/>
    </location>
</feature>
<keyword evidence="9" id="KW-1185">Reference proteome</keyword>
<dbReference type="SUPFAM" id="SSF49503">
    <property type="entry name" value="Cupredoxins"/>
    <property type="match status" value="8"/>
</dbReference>
<feature type="domain" description="Plastocyanin-like" evidence="7">
    <location>
        <begin position="1109"/>
        <end position="1206"/>
    </location>
</feature>
<dbReference type="InterPro" id="IPR001117">
    <property type="entry name" value="Cu-oxidase_2nd"/>
</dbReference>
<dbReference type="FunFam" id="2.60.40.420:FF:000045">
    <property type="entry name" value="Laccase 2"/>
    <property type="match status" value="3"/>
</dbReference>
<keyword evidence="4" id="KW-0186">Copper</keyword>
<dbReference type="EMBL" id="JBBCAQ010000006">
    <property type="protein sequence ID" value="KAK7603469.1"/>
    <property type="molecule type" value="Genomic_DNA"/>
</dbReference>
<sequence length="1653" mass="189638">MSKACFDCPKVVTDCHRRDCIPADGVERMLTVINRQMPGPGIHVCVGDTVIVDVRNEMIEEATSLHWHGHHQRNTPYMDGVPFITQCPIAPGTSFRYQFEAVLPGTNFYHSHTGTQRADGLYGPFVIRQPKSADVHGSLYDYDLPEHVITTTDWIHESGSMKFLSHYHGKGSNKPDNILINGFGKYRKFEMGKKGITYTPLPRFNVIQGKRYRFRIINAGVLYCPIEVSVDNHSLIVINSDGGDMKPVRAETLVTYAGERWDVIINANNNISNYWIKFKGLKDCDENYNSVYAVAVLHYQGANKTLPNTNVTYKSINRTGMQVNPVNVGAGKKNSLTAAELESKKIWVDPSLKKVPDIELTFAFDFYPIDNSNFHKPHLYGFNQVRKEYRRYIPQINHISMKMPSFPVLSEPELITPDTFCNENTKHDCSTTFCACTYTIELPLHQTVEIIFVDEGVPYESNHPFHLHGYSFRVVAMDKLNQSTTLDEVLALNKTNQIHRNLKNPPLKDTITVPDGGFTIIRFYTANPGYWLLHCHLDFHVETGMAVLLKVGNSSEFTRPPENFPRCGDFYNANVQALSSDDLSSSKNKTNVESSSISSIIISTEDSVRQDQSHKCERPCQRNDEKTCEYYFEVEKYYVMSKACYACPFTIEDCYREDCISLDGLQKPEGLFGGFIVRKPKEEEFHKDLYDEDLQEHLIVINDWTHEPIVDKYVAHYQGPGNNKPDTLLINGRGMYRVFKRDNDSKEYYTPVTKFTVKKGLRYRMRVVNLGILYCPIEMMIDNHKMLVINTDGADIEAVEAGSLVTTSGERYDFILNADQEIGNYWMKFRGLADCDEKFNSAFNVAVLHYDTAPDKLPDSVVTYASIVPTGLQVNRVNVPNAERTSLTIAELKSVNKDPTTDPALGQDFQRIFLSFDFYAIDNPVFHKRGLYGYNQVSEEFQRRTPQINHISMKMPSFPPLTQPDDIRPDTFCDEKGRNCETDFCWCTHLKAFPLNKVVELVLVDEAMEKLGDSLSIERMENLIRDGKVAYNFKDPIYKDTWTVPRGGYTIVRCFLDNPGKKKPHECERTCRRNDERTCEYHFEVEKFSAMSPKACYECPFNSEDCYREDCIPLDGEERIVTVIDRKLPADAIHICDGDSVEITVHNMMSEEITTIHWHGIHQKKTPFMDGAGILTQCLIYPMMSFKYSFDPDPPGTHMFHAHTGFVVRKPREDEFYKDLYDEDLPEHLIVVHDWTHESSVEKYIAHYQGSGDNNPDTILINGKGMFRSFKRNHKKYYTPVTKFTVKQGFRYRMRVINLGILYCPIEMMIDNHKMLVINTDGADIDTVEADSLVTTSGERWDFILNAKEDIGNYWMKFKGLADCDANFKSAFNVAVLHYEKAPNELPKSIVTYAKILPKGLVVNKINALTGERNCLTLGQLKSVNKEPTTDPALGRDFERIFFAFDFYAKDNPIFPKQTVDGYNLVDEEFQRRTPQINHISMRMPSFPPLTQPDDIQPDTFCDENQNRDCTKEFCWCTYLKAFPLNKVVELVLVDEGEAYLSNHPFHLHGYYCRVVAMQKIGDNITVEKVKQLIHDGEVKYNLIDPIYKDTWTVPRGGFTIVRCFLNNPGYWLLHCHLDFHAEIGMSVILKVGEDKIDIPRPPKNFPVCRNFN</sequence>
<dbReference type="PROSITE" id="PS00080">
    <property type="entry name" value="MULTICOPPER_OXIDASE2"/>
    <property type="match status" value="2"/>
</dbReference>
<dbReference type="GO" id="GO:0006826">
    <property type="term" value="P:iron ion transport"/>
    <property type="evidence" value="ECO:0007669"/>
    <property type="project" value="TreeGrafter"/>
</dbReference>
<dbReference type="PANTHER" id="PTHR11709:SF394">
    <property type="entry name" value="FI03373P-RELATED"/>
    <property type="match status" value="1"/>
</dbReference>
<keyword evidence="2" id="KW-0479">Metal-binding</keyword>
<feature type="domain" description="Plastocyanin-like" evidence="7">
    <location>
        <begin position="18"/>
        <end position="131"/>
    </location>
</feature>
<keyword evidence="3" id="KW-0560">Oxidoreductase</keyword>
<dbReference type="InterPro" id="IPR002355">
    <property type="entry name" value="Cu_oxidase_Cu_BS"/>
</dbReference>
<dbReference type="PROSITE" id="PS00079">
    <property type="entry name" value="MULTICOPPER_OXIDASE1"/>
    <property type="match status" value="2"/>
</dbReference>
<dbReference type="PANTHER" id="PTHR11709">
    <property type="entry name" value="MULTI-COPPER OXIDASE"/>
    <property type="match status" value="1"/>
</dbReference>
<dbReference type="Pfam" id="PF00394">
    <property type="entry name" value="Cu-oxidase"/>
    <property type="match status" value="3"/>
</dbReference>
<evidence type="ECO:0000256" key="2">
    <source>
        <dbReference type="ARBA" id="ARBA00022723"/>
    </source>
</evidence>
<evidence type="ECO:0000259" key="7">
    <source>
        <dbReference type="Pfam" id="PF07732"/>
    </source>
</evidence>
<organism evidence="8 9">
    <name type="scientific">Parthenolecanium corni</name>
    <dbReference type="NCBI Taxonomy" id="536013"/>
    <lineage>
        <taxon>Eukaryota</taxon>
        <taxon>Metazoa</taxon>
        <taxon>Ecdysozoa</taxon>
        <taxon>Arthropoda</taxon>
        <taxon>Hexapoda</taxon>
        <taxon>Insecta</taxon>
        <taxon>Pterygota</taxon>
        <taxon>Neoptera</taxon>
        <taxon>Paraneoptera</taxon>
        <taxon>Hemiptera</taxon>
        <taxon>Sternorrhyncha</taxon>
        <taxon>Coccoidea</taxon>
        <taxon>Coccidae</taxon>
        <taxon>Parthenolecanium</taxon>
    </lineage>
</organism>
<dbReference type="GO" id="GO:0005507">
    <property type="term" value="F:copper ion binding"/>
    <property type="evidence" value="ECO:0007669"/>
    <property type="project" value="InterPro"/>
</dbReference>
<dbReference type="GO" id="GO:0016491">
    <property type="term" value="F:oxidoreductase activity"/>
    <property type="evidence" value="ECO:0007669"/>
    <property type="project" value="UniProtKB-KW"/>
</dbReference>
<dbReference type="GO" id="GO:0005886">
    <property type="term" value="C:plasma membrane"/>
    <property type="evidence" value="ECO:0007669"/>
    <property type="project" value="TreeGrafter"/>
</dbReference>